<dbReference type="AlphaFoldDB" id="A0AAN0M801"/>
<organism evidence="4 5">
    <name type="scientific">Yoonia algicola</name>
    <dbReference type="NCBI Taxonomy" id="3137368"/>
    <lineage>
        <taxon>Bacteria</taxon>
        <taxon>Pseudomonadati</taxon>
        <taxon>Pseudomonadota</taxon>
        <taxon>Alphaproteobacteria</taxon>
        <taxon>Rhodobacterales</taxon>
        <taxon>Paracoccaceae</taxon>
        <taxon>Yoonia</taxon>
    </lineage>
</organism>
<feature type="transmembrane region" description="Helical" evidence="2">
    <location>
        <begin position="42"/>
        <end position="66"/>
    </location>
</feature>
<keyword evidence="2" id="KW-0472">Membrane</keyword>
<evidence type="ECO:0000313" key="5">
    <source>
        <dbReference type="Proteomes" id="UP001451782"/>
    </source>
</evidence>
<keyword evidence="2" id="KW-0812">Transmembrane</keyword>
<feature type="region of interest" description="Disordered" evidence="1">
    <location>
        <begin position="1"/>
        <end position="31"/>
    </location>
</feature>
<dbReference type="KEGG" id="yag:AABB28_03405"/>
<dbReference type="Pfam" id="PF13116">
    <property type="entry name" value="YhdP"/>
    <property type="match status" value="1"/>
</dbReference>
<reference evidence="4 5" key="1">
    <citation type="submission" date="2024-04" db="EMBL/GenBank/DDBJ databases">
        <title>Phylogenomic analyses of a clade within the roseobacter group suggest taxonomic reassignments of species of the genera Aestuariivita, Citreicella, Loktanella, Nautella, Pelagibaca, Ruegeria, Thalassobius, Thiobacimonas and Tropicibacter, and the proposal o.</title>
        <authorList>
            <person name="Jeon C.O."/>
        </authorList>
    </citation>
    <scope>NUCLEOTIDE SEQUENCE [LARGE SCALE GENOMIC DNA]</scope>
    <source>
        <strain evidence="4 5">G8-12</strain>
    </source>
</reference>
<name>A0AAN0M801_9RHOB</name>
<evidence type="ECO:0000256" key="1">
    <source>
        <dbReference type="SAM" id="MobiDB-lite"/>
    </source>
</evidence>
<evidence type="ECO:0000256" key="2">
    <source>
        <dbReference type="SAM" id="Phobius"/>
    </source>
</evidence>
<protein>
    <submittedName>
        <fullName evidence="4">AsmA-like C-terminal region-containing protein</fullName>
    </submittedName>
</protein>
<evidence type="ECO:0000313" key="4">
    <source>
        <dbReference type="EMBL" id="WZU64357.1"/>
    </source>
</evidence>
<dbReference type="Proteomes" id="UP001451782">
    <property type="component" value="Chromosome"/>
</dbReference>
<proteinExistence type="predicted"/>
<dbReference type="RefSeq" id="WP_342070722.1">
    <property type="nucleotide sequence ID" value="NZ_CP151762.1"/>
</dbReference>
<dbReference type="EMBL" id="CP151762">
    <property type="protein sequence ID" value="WZU64357.1"/>
    <property type="molecule type" value="Genomic_DNA"/>
</dbReference>
<sequence>MTGKDKEQSAQLVAQDKAMMSEETDTAATKPKRPKGMRRWVFWLRAVFVVCMMPLVFLAAAAVMVIDRDITAPRWITDRIEARADALLEGGSLEFGAITVRIGRDLHPTVRLVDTRLVDAGGLTLTRVPLVEGGMSPRGLILQREVLMQDVRLIGAQVNLRRARDGSVSFALTAGGGDLGQARSLPELLEQFDRVFERPALEALETVRADGLIVNFDDARAGRSWIVDGGSVALDLRGGETAINGNFSLLSGRADVTGVTLSYLSPRGSRAAQVGINLTNAAASDIAAQSPALSWLQGVEAPITAALRTGLDEEGALGPLNAVLEIGTGVLQPNPATEAIAFEDAKAYFTYDPVRDRIAFSEITLETAWGSLRADGDAYLRDFRDGLPRALLAQFQFRDVALNPPGFFDTPPQIPQASIDLRLRFDPFSVEIGQAVIAAGDVRLNARGDLAATDAGWQMALDAQIDTITPEQLVSYWPLSMKPRSRQWVSDNLTDGRLFDVNAGLRIVPDDPAQFAVEFEFAGTSIKFLRNIPPVTGARGAASIENSQLIVGLDGGVVNAPQGGPMQLAGSDFTIADLRLNPSPAVLNLKVDSSVTAALSVLNQEPFAYMDKANLPVTIADGRALTQGQITWPLQPRPAPETVLFEMTSQLRNVRSDVLVPDRSFAAPRLNVTASRRGVNIAGAVRLGDVAAVGAWDQRFGDPDRPGSLVTADVALSQAFLDEFNIALPPGTIRGNGTAALSVDFQRGTAPAFRLSSDLRGLTVAIPAVGWSKGPGTAGNLLIAGTLGAVPSVETLEIGGGSLQAVGRITLDAAGGLQTAQFTRFRVGNWFDAPLTLRGRGAGQPVGVEIQGGTLDLRNASFGGGQQNGGPVQIALDRLQVTEGVALTNFQGDFRSQGGFRGEFTGRINGDAGIAGTVAPRDGRSAVQLRSNDAGGVLRAAGLMRNAVGGTAELTLLPAIGPGTFDGTLRVRDIRVQDAPAIAALLDAISVVGLLQQLDGQGLAFDEMDARFRLTPQQVIVSEASAVGPGLGISVDGIYTLANKQIDLQGVVSPFYLVNSIGSFLTRRGEGLIGFNFNIGGTSDAPQVSVNPLSALTPGMFREIFRRPAPDISQ</sequence>
<keyword evidence="5" id="KW-1185">Reference proteome</keyword>
<evidence type="ECO:0000259" key="3">
    <source>
        <dbReference type="Pfam" id="PF13116"/>
    </source>
</evidence>
<keyword evidence="2" id="KW-1133">Transmembrane helix</keyword>
<accession>A0AAN0M801</accession>
<dbReference type="InterPro" id="IPR025263">
    <property type="entry name" value="YhdP_central"/>
</dbReference>
<feature type="domain" description="YhdP central" evidence="3">
    <location>
        <begin position="388"/>
        <end position="612"/>
    </location>
</feature>
<gene>
    <name evidence="4" type="ORF">AABB28_03405</name>
</gene>